<keyword evidence="3" id="KW-1185">Reference proteome</keyword>
<sequence length="90" mass="10702">MWMVRWLVSCCFLVFLAPSLHQPRLCEMSGTFRFLRFLSARHRHHAPCFVPQPRCRRASKLSWASFSTRWPTRGKLCRLDPAQGRRGEQR</sequence>
<dbReference type="EMBL" id="JAUKUD010000005">
    <property type="protein sequence ID" value="KAK0744137.1"/>
    <property type="molecule type" value="Genomic_DNA"/>
</dbReference>
<protein>
    <recommendedName>
        <fullName evidence="4">Secreted protein</fullName>
    </recommendedName>
</protein>
<evidence type="ECO:0000313" key="3">
    <source>
        <dbReference type="Proteomes" id="UP001172155"/>
    </source>
</evidence>
<organism evidence="2 3">
    <name type="scientific">Schizothecium vesticola</name>
    <dbReference type="NCBI Taxonomy" id="314040"/>
    <lineage>
        <taxon>Eukaryota</taxon>
        <taxon>Fungi</taxon>
        <taxon>Dikarya</taxon>
        <taxon>Ascomycota</taxon>
        <taxon>Pezizomycotina</taxon>
        <taxon>Sordariomycetes</taxon>
        <taxon>Sordariomycetidae</taxon>
        <taxon>Sordariales</taxon>
        <taxon>Schizotheciaceae</taxon>
        <taxon>Schizothecium</taxon>
    </lineage>
</organism>
<proteinExistence type="predicted"/>
<accession>A0AA40K3B8</accession>
<reference evidence="2" key="1">
    <citation type="submission" date="2023-06" db="EMBL/GenBank/DDBJ databases">
        <title>Genome-scale phylogeny and comparative genomics of the fungal order Sordariales.</title>
        <authorList>
            <consortium name="Lawrence Berkeley National Laboratory"/>
            <person name="Hensen N."/>
            <person name="Bonometti L."/>
            <person name="Westerberg I."/>
            <person name="Brannstrom I.O."/>
            <person name="Guillou S."/>
            <person name="Cros-Aarteil S."/>
            <person name="Calhoun S."/>
            <person name="Haridas S."/>
            <person name="Kuo A."/>
            <person name="Mondo S."/>
            <person name="Pangilinan J."/>
            <person name="Riley R."/>
            <person name="LaButti K."/>
            <person name="Andreopoulos B."/>
            <person name="Lipzen A."/>
            <person name="Chen C."/>
            <person name="Yanf M."/>
            <person name="Daum C."/>
            <person name="Ng V."/>
            <person name="Clum A."/>
            <person name="Steindorff A."/>
            <person name="Ohm R."/>
            <person name="Martin F."/>
            <person name="Silar P."/>
            <person name="Natvig D."/>
            <person name="Lalanne C."/>
            <person name="Gautier V."/>
            <person name="Ament-velasquez S.L."/>
            <person name="Kruys A."/>
            <person name="Hutchinson M.I."/>
            <person name="Powell A.J."/>
            <person name="Barry K."/>
            <person name="Miller A.N."/>
            <person name="Grigoriev I.V."/>
            <person name="Debuchy R."/>
            <person name="Gladieux P."/>
            <person name="Thoren M.H."/>
            <person name="Johannesson H."/>
        </authorList>
    </citation>
    <scope>NUCLEOTIDE SEQUENCE</scope>
    <source>
        <strain evidence="2">SMH3187-1</strain>
    </source>
</reference>
<evidence type="ECO:0000313" key="2">
    <source>
        <dbReference type="EMBL" id="KAK0744137.1"/>
    </source>
</evidence>
<keyword evidence="1" id="KW-0732">Signal</keyword>
<comment type="caution">
    <text evidence="2">The sequence shown here is derived from an EMBL/GenBank/DDBJ whole genome shotgun (WGS) entry which is preliminary data.</text>
</comment>
<feature type="chain" id="PRO_5041462431" description="Secreted protein" evidence="1">
    <location>
        <begin position="22"/>
        <end position="90"/>
    </location>
</feature>
<name>A0AA40K3B8_9PEZI</name>
<gene>
    <name evidence="2" type="ORF">B0T18DRAFT_416658</name>
</gene>
<evidence type="ECO:0000256" key="1">
    <source>
        <dbReference type="SAM" id="SignalP"/>
    </source>
</evidence>
<feature type="signal peptide" evidence="1">
    <location>
        <begin position="1"/>
        <end position="21"/>
    </location>
</feature>
<evidence type="ECO:0008006" key="4">
    <source>
        <dbReference type="Google" id="ProtNLM"/>
    </source>
</evidence>
<dbReference type="Proteomes" id="UP001172155">
    <property type="component" value="Unassembled WGS sequence"/>
</dbReference>
<dbReference type="AlphaFoldDB" id="A0AA40K3B8"/>